<reference evidence="2" key="1">
    <citation type="submission" date="2022-11" db="UniProtKB">
        <authorList>
            <consortium name="WormBaseParasite"/>
        </authorList>
    </citation>
    <scope>IDENTIFICATION</scope>
</reference>
<accession>A0AC35G562</accession>
<organism evidence="1 2">
    <name type="scientific">Panagrolaimus sp. PS1159</name>
    <dbReference type="NCBI Taxonomy" id="55785"/>
    <lineage>
        <taxon>Eukaryota</taxon>
        <taxon>Metazoa</taxon>
        <taxon>Ecdysozoa</taxon>
        <taxon>Nematoda</taxon>
        <taxon>Chromadorea</taxon>
        <taxon>Rhabditida</taxon>
        <taxon>Tylenchina</taxon>
        <taxon>Panagrolaimomorpha</taxon>
        <taxon>Panagrolaimoidea</taxon>
        <taxon>Panagrolaimidae</taxon>
        <taxon>Panagrolaimus</taxon>
    </lineage>
</organism>
<name>A0AC35G562_9BILA</name>
<evidence type="ECO:0000313" key="1">
    <source>
        <dbReference type="Proteomes" id="UP000887580"/>
    </source>
</evidence>
<sequence length="357" mass="41906">MHVSDRARKDIAMKNNFCRFCFLQSTVPHLPKDKKCKSNENCFGWFSTEHHKLFCVERIKAFKVFIPKIDHNLLQRFVDTFDPDEKYTFVLTSPSHSNIITLDYINVMSSFNSDKFNGFSASPIVLVNTYMKLIRTDSEKEQKLCSSINAKTLICLPKVLHIDFTKLPGNVILQMLSHHTKDFRLYDSHNSNSQISFSDIIKKAPNLQKITIFWTTIVIFENSWLKDLMKFKIGKNIKQLRVILDAIELNVEDLVEVVKTRCNEIIEIDIRFNKSLNNNSPINDKKFDAIIKKLEKHFDYPRLNEEVKAGLQIGFDQSNNFKKYTLIRKIILKEEEDEEKKERIMPKRAATKRKYIE</sequence>
<protein>
    <submittedName>
        <fullName evidence="2">Uncharacterized protein</fullName>
    </submittedName>
</protein>
<dbReference type="WBParaSite" id="PS1159_v2.g24143.t1">
    <property type="protein sequence ID" value="PS1159_v2.g24143.t1"/>
    <property type="gene ID" value="PS1159_v2.g24143"/>
</dbReference>
<evidence type="ECO:0000313" key="2">
    <source>
        <dbReference type="WBParaSite" id="PS1159_v2.g24143.t1"/>
    </source>
</evidence>
<dbReference type="Proteomes" id="UP000887580">
    <property type="component" value="Unplaced"/>
</dbReference>
<proteinExistence type="predicted"/>